<dbReference type="GeneID" id="6751651"/>
<dbReference type="PROSITE" id="PS50156">
    <property type="entry name" value="SSD"/>
    <property type="match status" value="1"/>
</dbReference>
<dbReference type="Gene3D" id="3.90.770.10">
    <property type="entry name" value="3-hydroxy-3-methylglutaryl-coenzyme A Reductase, Chain A, domain 2"/>
    <property type="match status" value="1"/>
</dbReference>
<dbReference type="PhylomeDB" id="B3RS07"/>
<dbReference type="AlphaFoldDB" id="B3RS07"/>
<evidence type="ECO:0000256" key="10">
    <source>
        <dbReference type="ARBA" id="ARBA00023180"/>
    </source>
</evidence>
<dbReference type="Gene3D" id="1.10.3270.10">
    <property type="entry name" value="HMGR, N-terminal domain"/>
    <property type="match status" value="1"/>
</dbReference>
<dbReference type="eggNOG" id="KOG2480">
    <property type="taxonomic scope" value="Eukaryota"/>
</dbReference>
<dbReference type="CTD" id="6751651"/>
<keyword evidence="5 12" id="KW-0256">Endoplasmic reticulum</keyword>
<keyword evidence="9 12" id="KW-0472">Membrane</keyword>
<dbReference type="RefSeq" id="XP_002110436.1">
    <property type="nucleotide sequence ID" value="XM_002110400.1"/>
</dbReference>
<dbReference type="GO" id="GO:0005789">
    <property type="term" value="C:endoplasmic reticulum membrane"/>
    <property type="evidence" value="ECO:0000318"/>
    <property type="project" value="GO_Central"/>
</dbReference>
<dbReference type="UniPathway" id="UPA00058">
    <property type="reaction ID" value="UER00103"/>
</dbReference>
<dbReference type="InterPro" id="IPR009029">
    <property type="entry name" value="HMG_CoA_Rdtase_sub-bd_dom_sf"/>
</dbReference>
<keyword evidence="6 12" id="KW-0521">NADP</keyword>
<comment type="similarity">
    <text evidence="3 12">Belongs to the HMG-CoA reductase family.</text>
</comment>
<dbReference type="GO" id="GO:0004420">
    <property type="term" value="F:hydroxymethylglutaryl-CoA reductase (NADPH) activity"/>
    <property type="evidence" value="ECO:0000318"/>
    <property type="project" value="GO_Central"/>
</dbReference>
<dbReference type="FunCoup" id="B3RS07">
    <property type="interactions" value="938"/>
</dbReference>
<reference evidence="15 16" key="1">
    <citation type="journal article" date="2008" name="Nature">
        <title>The Trichoplax genome and the nature of placozoans.</title>
        <authorList>
            <person name="Srivastava M."/>
            <person name="Begovic E."/>
            <person name="Chapman J."/>
            <person name="Putnam N.H."/>
            <person name="Hellsten U."/>
            <person name="Kawashima T."/>
            <person name="Kuo A."/>
            <person name="Mitros T."/>
            <person name="Salamov A."/>
            <person name="Carpenter M.L."/>
            <person name="Signorovitch A.Y."/>
            <person name="Moreno M.A."/>
            <person name="Kamm K."/>
            <person name="Grimwood J."/>
            <person name="Schmutz J."/>
            <person name="Shapiro H."/>
            <person name="Grigoriev I.V."/>
            <person name="Buss L.W."/>
            <person name="Schierwater B."/>
            <person name="Dellaporta S.L."/>
            <person name="Rokhsar D.S."/>
        </authorList>
    </citation>
    <scope>NUCLEOTIDE SEQUENCE [LARGE SCALE GENOMIC DNA]</scope>
    <source>
        <strain evidence="15 16">Grell-BS-1999</strain>
    </source>
</reference>
<feature type="domain" description="SSD" evidence="14">
    <location>
        <begin position="65"/>
        <end position="222"/>
    </location>
</feature>
<dbReference type="PRINTS" id="PR00071">
    <property type="entry name" value="HMGCOARDTASE"/>
</dbReference>
<evidence type="ECO:0000256" key="7">
    <source>
        <dbReference type="ARBA" id="ARBA00022989"/>
    </source>
</evidence>
<comment type="pathway">
    <text evidence="2 12">Metabolic intermediate biosynthesis; (R)-mevalonate biosynthesis; (R)-mevalonate from acetyl-CoA: step 3/3.</text>
</comment>
<dbReference type="GO" id="GO:0050661">
    <property type="term" value="F:NADP binding"/>
    <property type="evidence" value="ECO:0007669"/>
    <property type="project" value="InterPro"/>
</dbReference>
<evidence type="ECO:0000313" key="16">
    <source>
        <dbReference type="Proteomes" id="UP000009022"/>
    </source>
</evidence>
<evidence type="ECO:0000259" key="14">
    <source>
        <dbReference type="PROSITE" id="PS50156"/>
    </source>
</evidence>
<dbReference type="SUPFAM" id="SSF55035">
    <property type="entry name" value="NAD-binding domain of HMG-CoA reductase"/>
    <property type="match status" value="1"/>
</dbReference>
<evidence type="ECO:0000256" key="11">
    <source>
        <dbReference type="ARBA" id="ARBA00049909"/>
    </source>
</evidence>
<dbReference type="NCBIfam" id="TIGR00533">
    <property type="entry name" value="HMG_CoA_R_NADP"/>
    <property type="match status" value="1"/>
</dbReference>
<keyword evidence="7 12" id="KW-1133">Transmembrane helix</keyword>
<evidence type="ECO:0000256" key="13">
    <source>
        <dbReference type="SAM" id="MobiDB-lite"/>
    </source>
</evidence>
<dbReference type="EC" id="1.1.1.34" evidence="12"/>
<comment type="catalytic activity">
    <reaction evidence="11">
        <text>(R)-mevalonate + 2 NADP(+) + CoA = (3S)-3-hydroxy-3-methylglutaryl-CoA + 2 NADPH + 2 H(+)</text>
        <dbReference type="Rhea" id="RHEA:15989"/>
        <dbReference type="ChEBI" id="CHEBI:15378"/>
        <dbReference type="ChEBI" id="CHEBI:36464"/>
        <dbReference type="ChEBI" id="CHEBI:43074"/>
        <dbReference type="ChEBI" id="CHEBI:57287"/>
        <dbReference type="ChEBI" id="CHEBI:57783"/>
        <dbReference type="ChEBI" id="CHEBI:58349"/>
        <dbReference type="EC" id="1.1.1.34"/>
    </reaction>
    <physiologicalReaction direction="right-to-left" evidence="11">
        <dbReference type="Rhea" id="RHEA:15991"/>
    </physiologicalReaction>
</comment>
<evidence type="ECO:0000256" key="8">
    <source>
        <dbReference type="ARBA" id="ARBA00023002"/>
    </source>
</evidence>
<dbReference type="GO" id="GO:0015936">
    <property type="term" value="P:coenzyme A metabolic process"/>
    <property type="evidence" value="ECO:0007669"/>
    <property type="project" value="InterPro"/>
</dbReference>
<evidence type="ECO:0000256" key="2">
    <source>
        <dbReference type="ARBA" id="ARBA00005084"/>
    </source>
</evidence>
<dbReference type="CDD" id="cd00643">
    <property type="entry name" value="HMG-CoA_reductase_classI"/>
    <property type="match status" value="1"/>
</dbReference>
<dbReference type="FunFam" id="3.90.770.10:FF:000001">
    <property type="entry name" value="3-hydroxy-3-methylglutaryl coenzyme A reductase"/>
    <property type="match status" value="1"/>
</dbReference>
<dbReference type="InterPro" id="IPR000731">
    <property type="entry name" value="SSD"/>
</dbReference>
<keyword evidence="16" id="KW-1185">Reference proteome</keyword>
<dbReference type="GO" id="GO:0005778">
    <property type="term" value="C:peroxisomal membrane"/>
    <property type="evidence" value="ECO:0000318"/>
    <property type="project" value="GO_Central"/>
</dbReference>
<feature type="compositionally biased region" description="Polar residues" evidence="13">
    <location>
        <begin position="377"/>
        <end position="387"/>
    </location>
</feature>
<dbReference type="HOGENOM" id="CLU_001734_0_1_1"/>
<dbReference type="EMBL" id="DS985243">
    <property type="protein sequence ID" value="EDV26440.1"/>
    <property type="molecule type" value="Genomic_DNA"/>
</dbReference>
<dbReference type="InterPro" id="IPR053958">
    <property type="entry name" value="HMGCR/SNAP/NPC1-like_SSD"/>
</dbReference>
<feature type="transmembrane region" description="Helical" evidence="12">
    <location>
        <begin position="198"/>
        <end position="224"/>
    </location>
</feature>
<name>B3RS07_TRIAD</name>
<gene>
    <name evidence="15" type="ORF">TRIADDRAFT_37359</name>
</gene>
<feature type="compositionally biased region" description="Basic and acidic residues" evidence="13">
    <location>
        <begin position="367"/>
        <end position="376"/>
    </location>
</feature>
<dbReference type="OMA" id="DCHIAMD"/>
<dbReference type="InterPro" id="IPR004554">
    <property type="entry name" value="HMG_CoA_Rdtase_eu_arc"/>
</dbReference>
<feature type="region of interest" description="Disordered" evidence="13">
    <location>
        <begin position="361"/>
        <end position="438"/>
    </location>
</feature>
<keyword evidence="10" id="KW-0325">Glycoprotein</keyword>
<evidence type="ECO:0000256" key="12">
    <source>
        <dbReference type="RuleBase" id="RU361219"/>
    </source>
</evidence>
<dbReference type="PROSITE" id="PS00318">
    <property type="entry name" value="HMG_COA_REDUCTASE_2"/>
    <property type="match status" value="1"/>
</dbReference>
<dbReference type="FunFam" id="3.30.70.420:FF:000001">
    <property type="entry name" value="3-hydroxy-3-methylglutaryl coenzyme A reductase"/>
    <property type="match status" value="1"/>
</dbReference>
<dbReference type="PROSITE" id="PS00066">
    <property type="entry name" value="HMG_COA_REDUCTASE_1"/>
    <property type="match status" value="1"/>
</dbReference>
<dbReference type="InterPro" id="IPR004816">
    <property type="entry name" value="HMG_CoA_Rdtase_metazoan"/>
</dbReference>
<dbReference type="InterPro" id="IPR023282">
    <property type="entry name" value="HMG_CoA_Rdtase_N"/>
</dbReference>
<feature type="compositionally biased region" description="Basic and acidic residues" evidence="13">
    <location>
        <begin position="392"/>
        <end position="410"/>
    </location>
</feature>
<dbReference type="KEGG" id="tad:TRIADDRAFT_37359"/>
<organism evidence="15 16">
    <name type="scientific">Trichoplax adhaerens</name>
    <name type="common">Trichoplax reptans</name>
    <dbReference type="NCBI Taxonomy" id="10228"/>
    <lineage>
        <taxon>Eukaryota</taxon>
        <taxon>Metazoa</taxon>
        <taxon>Placozoa</taxon>
        <taxon>Uniplacotomia</taxon>
        <taxon>Trichoplacea</taxon>
        <taxon>Trichoplacidae</taxon>
        <taxon>Trichoplax</taxon>
    </lineage>
</organism>
<evidence type="ECO:0000256" key="5">
    <source>
        <dbReference type="ARBA" id="ARBA00022824"/>
    </source>
</evidence>
<dbReference type="InterPro" id="IPR002202">
    <property type="entry name" value="HMG_CoA_Rdtase"/>
</dbReference>
<dbReference type="SUPFAM" id="SSF56542">
    <property type="entry name" value="Substrate-binding domain of HMG-CoA reductase"/>
    <property type="match status" value="1"/>
</dbReference>
<dbReference type="Pfam" id="PF12349">
    <property type="entry name" value="Sterol-sensing"/>
    <property type="match status" value="1"/>
</dbReference>
<evidence type="ECO:0000313" key="15">
    <source>
        <dbReference type="EMBL" id="EDV26440.1"/>
    </source>
</evidence>
<dbReference type="NCBIfam" id="TIGR00920">
    <property type="entry name" value="2A060605"/>
    <property type="match status" value="1"/>
</dbReference>
<evidence type="ECO:0000256" key="4">
    <source>
        <dbReference type="ARBA" id="ARBA00022692"/>
    </source>
</evidence>
<dbReference type="InterPro" id="IPR009023">
    <property type="entry name" value="HMG_CoA_Rdtase_NAD(P)-bd_sf"/>
</dbReference>
<feature type="transmembrane region" description="Helical" evidence="12">
    <location>
        <begin position="65"/>
        <end position="82"/>
    </location>
</feature>
<evidence type="ECO:0000256" key="3">
    <source>
        <dbReference type="ARBA" id="ARBA00007661"/>
    </source>
</evidence>
<dbReference type="Proteomes" id="UP000009022">
    <property type="component" value="Unassembled WGS sequence"/>
</dbReference>
<dbReference type="SUPFAM" id="SSF82866">
    <property type="entry name" value="Multidrug efflux transporter AcrB transmembrane domain"/>
    <property type="match status" value="1"/>
</dbReference>
<keyword evidence="4 12" id="KW-0812">Transmembrane</keyword>
<evidence type="ECO:0000256" key="6">
    <source>
        <dbReference type="ARBA" id="ARBA00022857"/>
    </source>
</evidence>
<dbReference type="Gene3D" id="3.30.70.420">
    <property type="entry name" value="Hydroxymethylglutaryl-CoA reductase, class I/II, NAD/NADP-binding domain"/>
    <property type="match status" value="1"/>
</dbReference>
<proteinExistence type="inferred from homology"/>
<dbReference type="OrthoDB" id="310654at2759"/>
<sequence length="867" mass="95360">MQLASLFRNHGRFCASHPWEVIVATLTITVSTLSFSLNSNSIAEDLCRNGKSCESHQDKKTRGDVIVLTTTNCLVVVCWLYLQFRALRKLGSKYLLGVAGLFTLFASVVFTLSAIRLLKQDITGLNEALPFFLLLMDLSRARKLAKFALNAASKDEVIEKIGEGMATLGLTITLDTFVESLVIGVGTSTGVKELERMCCFGCISVIANYLIFMTFYPACLSLALEFSHGSSEYRRMWELNRSSIDSSSFKPNPVVQRVKLIMCAGLMLVHFRSRFFGGIDNDQGLSIQSIFSQESSIYEKWWQRVLGMRPEEVIFQYITVGVAVFLVLKYALWEKHDDTGSKLAKEFKKDCNKKEKIVTSNGTVTDAENHTEKLSANEKNTNESSPSVPLKAGREVVARKEENTKGEEAKPQFFIDTNSDEESDRDSKSEETADRKIQEREKTLEECLEILNNNEKSCDLLTDKDILRLVEAKHIAPYKLESVLNNPERGVSIRRQILSQKLTNVNALEKLPLSNYDYSLVIGACCENVIGYTAVPVGVAGPLFLDGKPYHVPMATTEGCLVASTNRGCRALTQCNGVRSAIYNDGMTRAPVVKFPSVGKACEAKLWLDEPDNFEAIRKAFNATSRFAQLVGIHCGLEGPLLFIRFKSRTGDAMGMNMISKGTDAALRCLEDAFPEMDIISLSGNYCTDKKPAAINWIEGRGKSVVCEAEITARVIKEVLKTTPEDLIEVNYDKNLIGSAMAASIGGFNAHAANIVTAIYIATGQDPAQNVESSNCITTMEKHGENVRMYCTMPCIEVGTVGGGTILGPQSACLEMLGIRGANVSSPGENARQLARIVCATVMAGELSLLSALAAGHLVRSHMKYNR</sequence>
<dbReference type="Pfam" id="PF00368">
    <property type="entry name" value="HMG-CoA_red"/>
    <property type="match status" value="1"/>
</dbReference>
<accession>B3RS07</accession>
<keyword evidence="8 12" id="KW-0560">Oxidoreductase</keyword>
<dbReference type="PROSITE" id="PS50065">
    <property type="entry name" value="HMG_COA_REDUCTASE_4"/>
    <property type="match status" value="1"/>
</dbReference>
<dbReference type="GO" id="GO:0008299">
    <property type="term" value="P:isoprenoid biosynthetic process"/>
    <property type="evidence" value="ECO:0000318"/>
    <property type="project" value="GO_Central"/>
</dbReference>
<dbReference type="PANTHER" id="PTHR10572:SF24">
    <property type="entry name" value="3-HYDROXY-3-METHYLGLUTARYL-COENZYME A REDUCTASE"/>
    <property type="match status" value="1"/>
</dbReference>
<dbReference type="InterPro" id="IPR023074">
    <property type="entry name" value="HMG_CoA_Rdtase_cat_sf"/>
</dbReference>
<evidence type="ECO:0000256" key="1">
    <source>
        <dbReference type="ARBA" id="ARBA00004477"/>
    </source>
</evidence>
<dbReference type="FunFam" id="1.10.3270.10:FF:000001">
    <property type="entry name" value="3-hydroxy-3-methylglutaryl coenzyme A reductase"/>
    <property type="match status" value="1"/>
</dbReference>
<dbReference type="PANTHER" id="PTHR10572">
    <property type="entry name" value="3-HYDROXY-3-METHYLGLUTARYL-COENZYME A REDUCTASE"/>
    <property type="match status" value="1"/>
</dbReference>
<dbReference type="PROSITE" id="PS01192">
    <property type="entry name" value="HMG_COA_REDUCTASE_3"/>
    <property type="match status" value="1"/>
</dbReference>
<dbReference type="InParanoid" id="B3RS07"/>
<comment type="subcellular location">
    <subcellularLocation>
        <location evidence="1 12">Endoplasmic reticulum membrane</location>
        <topology evidence="1 12">Multi-pass membrane protein</topology>
    </subcellularLocation>
</comment>
<evidence type="ECO:0000256" key="9">
    <source>
        <dbReference type="ARBA" id="ARBA00023136"/>
    </source>
</evidence>
<protein>
    <recommendedName>
        <fullName evidence="12">3-hydroxy-3-methylglutaryl coenzyme A reductase</fullName>
        <shortName evidence="12">HMG-CoA reductase</shortName>
        <ecNumber evidence="12">1.1.1.34</ecNumber>
    </recommendedName>
</protein>
<feature type="compositionally biased region" description="Basic and acidic residues" evidence="13">
    <location>
        <begin position="425"/>
        <end position="438"/>
    </location>
</feature>
<dbReference type="InterPro" id="IPR023076">
    <property type="entry name" value="HMG_CoA_Rdtase_CS"/>
</dbReference>
<dbReference type="GO" id="GO:0016126">
    <property type="term" value="P:sterol biosynthetic process"/>
    <property type="evidence" value="ECO:0000318"/>
    <property type="project" value="GO_Central"/>
</dbReference>
<dbReference type="STRING" id="10228.B3RS07"/>
<feature type="transmembrane region" description="Helical" evidence="12">
    <location>
        <begin position="94"/>
        <end position="115"/>
    </location>
</feature>